<evidence type="ECO:0000256" key="6">
    <source>
        <dbReference type="ARBA" id="ARBA00022837"/>
    </source>
</evidence>
<protein>
    <recommendedName>
        <fullName evidence="7">Sulfatase N-terminal domain-containing protein</fullName>
    </recommendedName>
</protein>
<comment type="similarity">
    <text evidence="2">Belongs to the sulfatase family.</text>
</comment>
<evidence type="ECO:0000256" key="5">
    <source>
        <dbReference type="ARBA" id="ARBA00022801"/>
    </source>
</evidence>
<accession>A0AAD9KCV7</accession>
<evidence type="ECO:0000256" key="1">
    <source>
        <dbReference type="ARBA" id="ARBA00001913"/>
    </source>
</evidence>
<evidence type="ECO:0000256" key="3">
    <source>
        <dbReference type="ARBA" id="ARBA00022723"/>
    </source>
</evidence>
<keyword evidence="3" id="KW-0479">Metal-binding</keyword>
<comment type="caution">
    <text evidence="8">The sequence shown here is derived from an EMBL/GenBank/DDBJ whole genome shotgun (WGS) entry which is preliminary data.</text>
</comment>
<keyword evidence="6" id="KW-0106">Calcium</keyword>
<dbReference type="CDD" id="cd16030">
    <property type="entry name" value="iduronate-2-sulfatase"/>
    <property type="match status" value="1"/>
</dbReference>
<dbReference type="PANTHER" id="PTHR45953:SF1">
    <property type="entry name" value="IDURONATE 2-SULFATASE"/>
    <property type="match status" value="1"/>
</dbReference>
<dbReference type="PANTHER" id="PTHR45953">
    <property type="entry name" value="IDURONATE 2-SULFATASE"/>
    <property type="match status" value="1"/>
</dbReference>
<dbReference type="GO" id="GO:0004423">
    <property type="term" value="F:iduronate-2-sulfatase activity"/>
    <property type="evidence" value="ECO:0007669"/>
    <property type="project" value="InterPro"/>
</dbReference>
<dbReference type="Pfam" id="PF00884">
    <property type="entry name" value="Sulfatase"/>
    <property type="match status" value="1"/>
</dbReference>
<sequence>MFGVRHISDGFGHYHSAEQIRCETEANMRSLKGIVPIVCSLLLIVCLVKFREDGAEDFSSYTIQERRNRAEIPRTKSPQYHLGKRRMNVFLMMTDDMRTQLGCYSGEDFSFPTRQQKMSTPNFDRLAAKSLLVKRAYAQYSLCGPSRTSMLTSRRPDTTRVYGNERYWRVVGGNFTTLPQYFKQHGYHVIGLGKVFHQFASSNNQDPISWTEPYFHPPYTDLEYYPSDAAGYKAVTPEQRRDIDLPLTDEASMEHVRGRLEQIAPEARTGKRPFFIALGFCKPHLNFVCPSEFFKHYPLETKPHYLPVKEWQTPVVSEYCNMANVSFTDDGRKRLTDSGLRHLRQAYSACISYVDSLVGQVLDLIDKHGLAESTIVAFVGDHGHHNGENAFWGKQTNYELATHIPMMIHIPGKTDHGIVTRSLVEGVDVYPTIVEAAGLGIIPWCPPGSSSVPICTEGQSMLPLIADPEINLREAAFHQVRQSGFMAYAIRTDRHRYVAYAKVQRETKDNGTDTHTNIWEHDEYWTELYDLYGDPEERYNKTDSPEYQEVKAVLDRRLKSFFTGGFNIPTKEKKA</sequence>
<keyword evidence="5" id="KW-0378">Hydrolase</keyword>
<dbReference type="Gene3D" id="3.40.720.10">
    <property type="entry name" value="Alkaline Phosphatase, subunit A"/>
    <property type="match status" value="1"/>
</dbReference>
<name>A0AAD9KCV7_9ANNE</name>
<dbReference type="SUPFAM" id="SSF53649">
    <property type="entry name" value="Alkaline phosphatase-like"/>
    <property type="match status" value="1"/>
</dbReference>
<dbReference type="InterPro" id="IPR000917">
    <property type="entry name" value="Sulfatase_N"/>
</dbReference>
<evidence type="ECO:0000313" key="9">
    <source>
        <dbReference type="Proteomes" id="UP001208570"/>
    </source>
</evidence>
<evidence type="ECO:0000256" key="2">
    <source>
        <dbReference type="ARBA" id="ARBA00008779"/>
    </source>
</evidence>
<dbReference type="GO" id="GO:0046872">
    <property type="term" value="F:metal ion binding"/>
    <property type="evidence" value="ECO:0007669"/>
    <property type="project" value="UniProtKB-KW"/>
</dbReference>
<dbReference type="EMBL" id="JAODUP010000013">
    <property type="protein sequence ID" value="KAK2168972.1"/>
    <property type="molecule type" value="Genomic_DNA"/>
</dbReference>
<comment type="cofactor">
    <cofactor evidence="1">
        <name>Ca(2+)</name>
        <dbReference type="ChEBI" id="CHEBI:29108"/>
    </cofactor>
</comment>
<evidence type="ECO:0000256" key="4">
    <source>
        <dbReference type="ARBA" id="ARBA00022729"/>
    </source>
</evidence>
<gene>
    <name evidence="8" type="ORF">LSH36_13g25073</name>
</gene>
<dbReference type="InterPro" id="IPR035874">
    <property type="entry name" value="IDS"/>
</dbReference>
<evidence type="ECO:0000259" key="7">
    <source>
        <dbReference type="Pfam" id="PF00884"/>
    </source>
</evidence>
<dbReference type="Proteomes" id="UP001208570">
    <property type="component" value="Unassembled WGS sequence"/>
</dbReference>
<feature type="domain" description="Sulfatase N-terminal" evidence="7">
    <location>
        <begin position="88"/>
        <end position="438"/>
    </location>
</feature>
<dbReference type="AlphaFoldDB" id="A0AAD9KCV7"/>
<evidence type="ECO:0000313" key="8">
    <source>
        <dbReference type="EMBL" id="KAK2168972.1"/>
    </source>
</evidence>
<dbReference type="InterPro" id="IPR017850">
    <property type="entry name" value="Alkaline_phosphatase_core_sf"/>
</dbReference>
<proteinExistence type="inferred from homology"/>
<organism evidence="8 9">
    <name type="scientific">Paralvinella palmiformis</name>
    <dbReference type="NCBI Taxonomy" id="53620"/>
    <lineage>
        <taxon>Eukaryota</taxon>
        <taxon>Metazoa</taxon>
        <taxon>Spiralia</taxon>
        <taxon>Lophotrochozoa</taxon>
        <taxon>Annelida</taxon>
        <taxon>Polychaeta</taxon>
        <taxon>Sedentaria</taxon>
        <taxon>Canalipalpata</taxon>
        <taxon>Terebellida</taxon>
        <taxon>Terebelliformia</taxon>
        <taxon>Alvinellidae</taxon>
        <taxon>Paralvinella</taxon>
    </lineage>
</organism>
<keyword evidence="4" id="KW-0732">Signal</keyword>
<keyword evidence="9" id="KW-1185">Reference proteome</keyword>
<dbReference type="GO" id="GO:0005737">
    <property type="term" value="C:cytoplasm"/>
    <property type="evidence" value="ECO:0007669"/>
    <property type="project" value="TreeGrafter"/>
</dbReference>
<reference evidence="8" key="1">
    <citation type="journal article" date="2023" name="Mol. Biol. Evol.">
        <title>Third-Generation Sequencing Reveals the Adaptive Role of the Epigenome in Three Deep-Sea Polychaetes.</title>
        <authorList>
            <person name="Perez M."/>
            <person name="Aroh O."/>
            <person name="Sun Y."/>
            <person name="Lan Y."/>
            <person name="Juniper S.K."/>
            <person name="Young C.R."/>
            <person name="Angers B."/>
            <person name="Qian P.Y."/>
        </authorList>
    </citation>
    <scope>NUCLEOTIDE SEQUENCE</scope>
    <source>
        <strain evidence="8">P08H-3</strain>
    </source>
</reference>